<keyword evidence="13" id="KW-1185">Reference proteome</keyword>
<feature type="binding site" evidence="9">
    <location>
        <position position="288"/>
    </location>
    <ligand>
        <name>substrate</name>
    </ligand>
</feature>
<evidence type="ECO:0000256" key="9">
    <source>
        <dbReference type="PIRSR" id="PIRSR000196-1"/>
    </source>
</evidence>
<keyword evidence="7" id="KW-0642">Proline metabolism</keyword>
<comment type="cofactor">
    <cofactor evidence="10">
        <name>FAD</name>
        <dbReference type="ChEBI" id="CHEBI:57692"/>
    </cofactor>
    <text evidence="10">Binds 1 FAD per subunit.</text>
</comment>
<feature type="binding site" evidence="10">
    <location>
        <begin position="187"/>
        <end position="189"/>
    </location>
    <ligand>
        <name>FAD</name>
        <dbReference type="ChEBI" id="CHEBI:57692"/>
    </ligand>
</feature>
<dbReference type="GO" id="GO:0004657">
    <property type="term" value="F:proline dehydrogenase activity"/>
    <property type="evidence" value="ECO:0007669"/>
    <property type="project" value="UniProtKB-EC"/>
</dbReference>
<gene>
    <name evidence="12" type="ordered locus">Btus_0836</name>
</gene>
<dbReference type="eggNOG" id="COG0506">
    <property type="taxonomic scope" value="Bacteria"/>
</dbReference>
<dbReference type="EC" id="1.5.5.2" evidence="2"/>
<feature type="domain" description="Proline dehydrogenase" evidence="11">
    <location>
        <begin position="46"/>
        <end position="300"/>
    </location>
</feature>
<dbReference type="GO" id="GO:0000166">
    <property type="term" value="F:nucleotide binding"/>
    <property type="evidence" value="ECO:0007669"/>
    <property type="project" value="UniProtKB-KW"/>
</dbReference>
<evidence type="ECO:0000256" key="8">
    <source>
        <dbReference type="ARBA" id="ARBA00048779"/>
    </source>
</evidence>
<evidence type="ECO:0000256" key="7">
    <source>
        <dbReference type="ARBA" id="ARBA00023062"/>
    </source>
</evidence>
<comment type="pathway">
    <text evidence="1">Amino-acid degradation; L-proline degradation into L-glutamate; L-glutamate from L-proline: step 1/2.</text>
</comment>
<evidence type="ECO:0000256" key="6">
    <source>
        <dbReference type="ARBA" id="ARBA00023002"/>
    </source>
</evidence>
<comment type="catalytic activity">
    <reaction evidence="8">
        <text>L-proline + a quinone = (S)-1-pyrroline-5-carboxylate + a quinol + H(+)</text>
        <dbReference type="Rhea" id="RHEA:23784"/>
        <dbReference type="ChEBI" id="CHEBI:15378"/>
        <dbReference type="ChEBI" id="CHEBI:17388"/>
        <dbReference type="ChEBI" id="CHEBI:24646"/>
        <dbReference type="ChEBI" id="CHEBI:60039"/>
        <dbReference type="ChEBI" id="CHEBI:132124"/>
        <dbReference type="EC" id="1.5.5.2"/>
    </reaction>
</comment>
<evidence type="ECO:0000256" key="10">
    <source>
        <dbReference type="PIRSR" id="PIRSR000196-2"/>
    </source>
</evidence>
<accession>D5WVH8</accession>
<dbReference type="Pfam" id="PF01619">
    <property type="entry name" value="Pro_dh"/>
    <property type="match status" value="1"/>
</dbReference>
<feature type="binding site" evidence="10">
    <location>
        <position position="135"/>
    </location>
    <ligand>
        <name>FAD</name>
        <dbReference type="ChEBI" id="CHEBI:57692"/>
    </ligand>
</feature>
<dbReference type="PANTHER" id="PTHR13914">
    <property type="entry name" value="PROLINE OXIDASE"/>
    <property type="match status" value="1"/>
</dbReference>
<dbReference type="HOGENOM" id="CLU_061158_0_0_9"/>
<evidence type="ECO:0000256" key="3">
    <source>
        <dbReference type="ARBA" id="ARBA00022630"/>
    </source>
</evidence>
<evidence type="ECO:0000256" key="4">
    <source>
        <dbReference type="ARBA" id="ARBA00022741"/>
    </source>
</evidence>
<dbReference type="InterPro" id="IPR015659">
    <property type="entry name" value="Proline_oxidase"/>
</dbReference>
<feature type="binding site" evidence="9">
    <location>
        <position position="289"/>
    </location>
    <ligand>
        <name>substrate</name>
    </ligand>
</feature>
<feature type="binding site" evidence="10">
    <location>
        <position position="163"/>
    </location>
    <ligand>
        <name>FAD</name>
        <dbReference type="ChEBI" id="CHEBI:57692"/>
    </ligand>
</feature>
<protein>
    <recommendedName>
        <fullName evidence="2">proline dehydrogenase</fullName>
        <ecNumber evidence="2">1.5.5.2</ecNumber>
    </recommendedName>
</protein>
<dbReference type="Proteomes" id="UP000002368">
    <property type="component" value="Chromosome"/>
</dbReference>
<keyword evidence="5 10" id="KW-0274">FAD</keyword>
<dbReference type="UniPathway" id="UPA00261">
    <property type="reaction ID" value="UER00373"/>
</dbReference>
<name>D5WVH8_KYRT2</name>
<dbReference type="InterPro" id="IPR029041">
    <property type="entry name" value="FAD-linked_oxidoreductase-like"/>
</dbReference>
<dbReference type="SUPFAM" id="SSF51730">
    <property type="entry name" value="FAD-linked oxidoreductase"/>
    <property type="match status" value="1"/>
</dbReference>
<feature type="binding site" evidence="10">
    <location>
        <begin position="226"/>
        <end position="227"/>
    </location>
    <ligand>
        <name>FAD</name>
        <dbReference type="ChEBI" id="CHEBI:57692"/>
    </ligand>
</feature>
<sequence length="309" mass="35656">MEMEQWMRKGFHRLAASPSANRMARRWGLRFGAARFVAGETLEKALEVVRDLNHRGLEVTLDHLGESVSDAAEAAEAARACLDTLEGIERTGVRSHLSVKLTQLGLDIDRSLAEKHVGQILERAGQAGTFVRIDMEDSAHLPATLELFREMRRRYDHVGIVIQAYLYRSEQDLRELEDLGANVRLVKGAYREPPSVAFPDKRDVDQNMKKLIDMHLQSGCYTAVASHDPQILRHTRERVEQWGIPRDRFEFQMLYGIRPDLQRDLVERGYRVRIYVPYGTDWFAYFMRRLAERPANVWFVLKNVGRHVG</sequence>
<evidence type="ECO:0000313" key="12">
    <source>
        <dbReference type="EMBL" id="ADG05588.1"/>
    </source>
</evidence>
<evidence type="ECO:0000256" key="5">
    <source>
        <dbReference type="ARBA" id="ARBA00022827"/>
    </source>
</evidence>
<evidence type="ECO:0000256" key="1">
    <source>
        <dbReference type="ARBA" id="ARBA00004739"/>
    </source>
</evidence>
<dbReference type="KEGG" id="bts:Btus_0836"/>
<reference evidence="12 13" key="1">
    <citation type="journal article" date="2011" name="Stand. Genomic Sci.">
        <title>Complete genome sequence of the thermophilic, hydrogen-oxidizing Bacillus tusciae type strain (T2) and reclassification in the new genus, Kyrpidia gen. nov. as Kyrpidia tusciae comb. nov. and emendation of the family Alicyclobacillaceae da Costa and Rainey, 2010.</title>
        <authorList>
            <person name="Klenk H.P."/>
            <person name="Lapidus A."/>
            <person name="Chertkov O."/>
            <person name="Copeland A."/>
            <person name="Del Rio T.G."/>
            <person name="Nolan M."/>
            <person name="Lucas S."/>
            <person name="Chen F."/>
            <person name="Tice H."/>
            <person name="Cheng J.F."/>
            <person name="Han C."/>
            <person name="Bruce D."/>
            <person name="Goodwin L."/>
            <person name="Pitluck S."/>
            <person name="Pati A."/>
            <person name="Ivanova N."/>
            <person name="Mavromatis K."/>
            <person name="Daum C."/>
            <person name="Chen A."/>
            <person name="Palaniappan K."/>
            <person name="Chang Y.J."/>
            <person name="Land M."/>
            <person name="Hauser L."/>
            <person name="Jeffries C.D."/>
            <person name="Detter J.C."/>
            <person name="Rohde M."/>
            <person name="Abt B."/>
            <person name="Pukall R."/>
            <person name="Goker M."/>
            <person name="Bristow J."/>
            <person name="Markowitz V."/>
            <person name="Hugenholtz P."/>
            <person name="Eisen J.A."/>
        </authorList>
    </citation>
    <scope>NUCLEOTIDE SEQUENCE [LARGE SCALE GENOMIC DNA]</scope>
    <source>
        <strain evidence="12 13">DSM 2912</strain>
    </source>
</reference>
<dbReference type="InterPro" id="IPR008219">
    <property type="entry name" value="PRODH_bac_arc"/>
</dbReference>
<dbReference type="PANTHER" id="PTHR13914:SF0">
    <property type="entry name" value="PROLINE DEHYDROGENASE 1, MITOCHONDRIAL"/>
    <property type="match status" value="1"/>
</dbReference>
<evidence type="ECO:0000259" key="11">
    <source>
        <dbReference type="Pfam" id="PF01619"/>
    </source>
</evidence>
<keyword evidence="3" id="KW-0285">Flavoprotein</keyword>
<evidence type="ECO:0000313" key="13">
    <source>
        <dbReference type="Proteomes" id="UP000002368"/>
    </source>
</evidence>
<dbReference type="EMBL" id="CP002017">
    <property type="protein sequence ID" value="ADG05588.1"/>
    <property type="molecule type" value="Genomic_DNA"/>
</dbReference>
<dbReference type="STRING" id="562970.Btus_0836"/>
<evidence type="ECO:0000256" key="2">
    <source>
        <dbReference type="ARBA" id="ARBA00012695"/>
    </source>
</evidence>
<keyword evidence="4 10" id="KW-0547">Nucleotide-binding</keyword>
<dbReference type="PIRSF" id="PIRSF000196">
    <property type="entry name" value="Pro_dehydrog"/>
    <property type="match status" value="1"/>
</dbReference>
<proteinExistence type="predicted"/>
<dbReference type="Gene3D" id="3.20.20.220">
    <property type="match status" value="1"/>
</dbReference>
<feature type="binding site" evidence="10">
    <location>
        <position position="201"/>
    </location>
    <ligand>
        <name>FAD</name>
        <dbReference type="ChEBI" id="CHEBI:57692"/>
    </ligand>
</feature>
<dbReference type="GO" id="GO:0010133">
    <property type="term" value="P:L-proline catabolic process to L-glutamate"/>
    <property type="evidence" value="ECO:0007669"/>
    <property type="project" value="UniProtKB-UniPathway"/>
</dbReference>
<dbReference type="AlphaFoldDB" id="D5WVH8"/>
<feature type="binding site" evidence="9">
    <location>
        <position position="100"/>
    </location>
    <ligand>
        <name>substrate</name>
    </ligand>
</feature>
<dbReference type="InterPro" id="IPR002872">
    <property type="entry name" value="Proline_DH_dom"/>
</dbReference>
<keyword evidence="6" id="KW-0560">Oxidoreductase</keyword>
<organism evidence="12 13">
    <name type="scientific">Kyrpidia tusciae (strain DSM 2912 / NBRC 15312 / T2)</name>
    <name type="common">Bacillus tusciae</name>
    <dbReference type="NCBI Taxonomy" id="562970"/>
    <lineage>
        <taxon>Bacteria</taxon>
        <taxon>Bacillati</taxon>
        <taxon>Bacillota</taxon>
        <taxon>Bacilli</taxon>
        <taxon>Bacillales</taxon>
        <taxon>Alicyclobacillaceae</taxon>
        <taxon>Kyrpidia</taxon>
    </lineage>
</organism>